<keyword evidence="1" id="KW-1133">Transmembrane helix</keyword>
<evidence type="ECO:0000313" key="2">
    <source>
        <dbReference type="EMBL" id="MBB5773613.1"/>
    </source>
</evidence>
<feature type="transmembrane region" description="Helical" evidence="1">
    <location>
        <begin position="107"/>
        <end position="129"/>
    </location>
</feature>
<feature type="transmembrane region" description="Helical" evidence="1">
    <location>
        <begin position="135"/>
        <end position="156"/>
    </location>
</feature>
<comment type="caution">
    <text evidence="2">The sequence shown here is derived from an EMBL/GenBank/DDBJ whole genome shotgun (WGS) entry which is preliminary data.</text>
</comment>
<proteinExistence type="predicted"/>
<dbReference type="Proteomes" id="UP000579153">
    <property type="component" value="Unassembled WGS sequence"/>
</dbReference>
<reference evidence="2 3" key="1">
    <citation type="submission" date="2020-08" db="EMBL/GenBank/DDBJ databases">
        <title>Sequencing the genomes of 1000 actinobacteria strains.</title>
        <authorList>
            <person name="Klenk H.-P."/>
        </authorList>
    </citation>
    <scope>NUCLEOTIDE SEQUENCE [LARGE SCALE GENOMIC DNA]</scope>
    <source>
        <strain evidence="2 3">DSM 45507</strain>
    </source>
</reference>
<evidence type="ECO:0000313" key="3">
    <source>
        <dbReference type="Proteomes" id="UP000579153"/>
    </source>
</evidence>
<keyword evidence="1" id="KW-0472">Membrane</keyword>
<feature type="transmembrane region" description="Helical" evidence="1">
    <location>
        <begin position="22"/>
        <end position="41"/>
    </location>
</feature>
<keyword evidence="1" id="KW-0812">Transmembrane</keyword>
<gene>
    <name evidence="2" type="ORF">HD596_000369</name>
</gene>
<evidence type="ECO:0000256" key="1">
    <source>
        <dbReference type="SAM" id="Phobius"/>
    </source>
</evidence>
<dbReference type="RefSeq" id="WP_185067574.1">
    <property type="nucleotide sequence ID" value="NZ_JACHMB010000001.1"/>
</dbReference>
<protein>
    <submittedName>
        <fullName evidence="2">Cell division protein FtsW (Lipid II flippase)</fullName>
    </submittedName>
</protein>
<keyword evidence="2" id="KW-0131">Cell cycle</keyword>
<dbReference type="EMBL" id="JACHMB010000001">
    <property type="protein sequence ID" value="MBB5773613.1"/>
    <property type="molecule type" value="Genomic_DNA"/>
</dbReference>
<keyword evidence="3" id="KW-1185">Reference proteome</keyword>
<name>A0A7W9FXZ8_9ACTN</name>
<sequence>MSITPAARPSFLTRSAGALDDLGLACLTVVLFVAVALATGIRSPWPHVIALALFLGALLFVRRRWPVPVLLLSVAAIFAFHLVSWSPAGWIWPAWAAYFTVAAMSRIRWLLIAGGVQLVYSAIHAWQIVDNNPARYVLHTLGEAALLALIAVIGLAHARRMRAGADASHGKPEPGSTK</sequence>
<organism evidence="2 3">
    <name type="scientific">Nonomuraea jabiensis</name>
    <dbReference type="NCBI Taxonomy" id="882448"/>
    <lineage>
        <taxon>Bacteria</taxon>
        <taxon>Bacillati</taxon>
        <taxon>Actinomycetota</taxon>
        <taxon>Actinomycetes</taxon>
        <taxon>Streptosporangiales</taxon>
        <taxon>Streptosporangiaceae</taxon>
        <taxon>Nonomuraea</taxon>
    </lineage>
</organism>
<accession>A0A7W9FXZ8</accession>
<feature type="transmembrane region" description="Helical" evidence="1">
    <location>
        <begin position="71"/>
        <end position="95"/>
    </location>
</feature>
<dbReference type="GO" id="GO:0051301">
    <property type="term" value="P:cell division"/>
    <property type="evidence" value="ECO:0007669"/>
    <property type="project" value="UniProtKB-KW"/>
</dbReference>
<dbReference type="AlphaFoldDB" id="A0A7W9FXZ8"/>
<keyword evidence="2" id="KW-0132">Cell division</keyword>
<feature type="transmembrane region" description="Helical" evidence="1">
    <location>
        <begin position="48"/>
        <end position="65"/>
    </location>
</feature>